<dbReference type="Proteomes" id="UP000243650">
    <property type="component" value="Unassembled WGS sequence"/>
</dbReference>
<dbReference type="EMBL" id="PVNS01000012">
    <property type="protein sequence ID" value="PRO64834.1"/>
    <property type="molecule type" value="Genomic_DNA"/>
</dbReference>
<dbReference type="RefSeq" id="WP_105959929.1">
    <property type="nucleotide sequence ID" value="NZ_PVNS01000012.1"/>
</dbReference>
<keyword evidence="2" id="KW-1185">Reference proteome</keyword>
<protein>
    <submittedName>
        <fullName evidence="1">Uncharacterized protein</fullName>
    </submittedName>
</protein>
<comment type="caution">
    <text evidence="1">The sequence shown here is derived from an EMBL/GenBank/DDBJ whole genome shotgun (WGS) entry which is preliminary data.</text>
</comment>
<reference evidence="1 2" key="1">
    <citation type="submission" date="2018-03" db="EMBL/GenBank/DDBJ databases">
        <title>Bacillus urumqiensis sp. nov., a moderately haloalkaliphilic bacterium isolated from a salt lake.</title>
        <authorList>
            <person name="Zhao B."/>
            <person name="Liao Z."/>
        </authorList>
    </citation>
    <scope>NUCLEOTIDE SEQUENCE [LARGE SCALE GENOMIC DNA]</scope>
    <source>
        <strain evidence="1 2">BZ-SZ-XJ18</strain>
    </source>
</reference>
<evidence type="ECO:0000313" key="1">
    <source>
        <dbReference type="EMBL" id="PRO64834.1"/>
    </source>
</evidence>
<sequence length="105" mass="11834">MDENESKKEMEQRVIDSFRQDETMMAMVFSQWCINNGLDPESVYREAYGTAVNPVLQEAVKLAVPKEEAGEVSSETVIQVLSLFGNDTLGEVVYKKAHMKGRDES</sequence>
<dbReference type="OrthoDB" id="2678957at2"/>
<gene>
    <name evidence="1" type="ORF">C6I21_13060</name>
</gene>
<evidence type="ECO:0000313" key="2">
    <source>
        <dbReference type="Proteomes" id="UP000243650"/>
    </source>
</evidence>
<dbReference type="AlphaFoldDB" id="A0A2P6MEY9"/>
<organism evidence="1 2">
    <name type="scientific">Alkalicoccus urumqiensis</name>
    <name type="common">Bacillus urumqiensis</name>
    <dbReference type="NCBI Taxonomy" id="1548213"/>
    <lineage>
        <taxon>Bacteria</taxon>
        <taxon>Bacillati</taxon>
        <taxon>Bacillota</taxon>
        <taxon>Bacilli</taxon>
        <taxon>Bacillales</taxon>
        <taxon>Bacillaceae</taxon>
        <taxon>Alkalicoccus</taxon>
    </lineage>
</organism>
<proteinExistence type="predicted"/>
<accession>A0A2P6MEY9</accession>
<name>A0A2P6MEY9_ALKUR</name>